<gene>
    <name evidence="2" type="ORF">ACFFP0_30695</name>
</gene>
<sequence>MTGDMTLLVSISANTAAIAIEALKPGRRISPKDQAADIKADAERNAQRAQNAGDPGDVEAMIPATTVSLDFLDAGQQPRQQMTINQVQSAYRDLED</sequence>
<organism evidence="2 3">
    <name type="scientific">Rhizobium puerariae</name>
    <dbReference type="NCBI Taxonomy" id="1585791"/>
    <lineage>
        <taxon>Bacteria</taxon>
        <taxon>Pseudomonadati</taxon>
        <taxon>Pseudomonadota</taxon>
        <taxon>Alphaproteobacteria</taxon>
        <taxon>Hyphomicrobiales</taxon>
        <taxon>Rhizobiaceae</taxon>
        <taxon>Rhizobium/Agrobacterium group</taxon>
        <taxon>Rhizobium</taxon>
    </lineage>
</organism>
<dbReference type="Proteomes" id="UP001589692">
    <property type="component" value="Unassembled WGS sequence"/>
</dbReference>
<comment type="caution">
    <text evidence="2">The sequence shown here is derived from an EMBL/GenBank/DDBJ whole genome shotgun (WGS) entry which is preliminary data.</text>
</comment>
<reference evidence="2 3" key="1">
    <citation type="submission" date="2024-09" db="EMBL/GenBank/DDBJ databases">
        <authorList>
            <person name="Sun Q."/>
            <person name="Mori K."/>
        </authorList>
    </citation>
    <scope>NUCLEOTIDE SEQUENCE [LARGE SCALE GENOMIC DNA]</scope>
    <source>
        <strain evidence="2 3">TBRC 4938</strain>
    </source>
</reference>
<protein>
    <submittedName>
        <fullName evidence="2">Uncharacterized protein</fullName>
    </submittedName>
</protein>
<feature type="compositionally biased region" description="Basic and acidic residues" evidence="1">
    <location>
        <begin position="37"/>
        <end position="46"/>
    </location>
</feature>
<evidence type="ECO:0000256" key="1">
    <source>
        <dbReference type="SAM" id="MobiDB-lite"/>
    </source>
</evidence>
<evidence type="ECO:0000313" key="2">
    <source>
        <dbReference type="EMBL" id="MFB9953227.1"/>
    </source>
</evidence>
<proteinExistence type="predicted"/>
<accession>A0ABV6ATT6</accession>
<feature type="region of interest" description="Disordered" evidence="1">
    <location>
        <begin position="37"/>
        <end position="59"/>
    </location>
</feature>
<dbReference type="EMBL" id="JBHMAA010000055">
    <property type="protein sequence ID" value="MFB9953227.1"/>
    <property type="molecule type" value="Genomic_DNA"/>
</dbReference>
<keyword evidence="3" id="KW-1185">Reference proteome</keyword>
<name>A0ABV6ATT6_9HYPH</name>
<evidence type="ECO:0000313" key="3">
    <source>
        <dbReference type="Proteomes" id="UP001589692"/>
    </source>
</evidence>
<dbReference type="RefSeq" id="WP_377266031.1">
    <property type="nucleotide sequence ID" value="NZ_JBHMAA010000055.1"/>
</dbReference>